<organism evidence="4 5">
    <name type="scientific">Pontibacter chinhatensis</name>
    <dbReference type="NCBI Taxonomy" id="1436961"/>
    <lineage>
        <taxon>Bacteria</taxon>
        <taxon>Pseudomonadati</taxon>
        <taxon>Bacteroidota</taxon>
        <taxon>Cytophagia</taxon>
        <taxon>Cytophagales</taxon>
        <taxon>Hymenobacteraceae</taxon>
        <taxon>Pontibacter</taxon>
    </lineage>
</organism>
<dbReference type="STRING" id="1436961.SAMN05421739_104232"/>
<comment type="similarity">
    <text evidence="1 2">Belongs to the anti-sigma-factor antagonist family.</text>
</comment>
<dbReference type="InterPro" id="IPR003658">
    <property type="entry name" value="Anti-sigma_ant"/>
</dbReference>
<evidence type="ECO:0000256" key="1">
    <source>
        <dbReference type="ARBA" id="ARBA00009013"/>
    </source>
</evidence>
<dbReference type="SUPFAM" id="SSF52091">
    <property type="entry name" value="SpoIIaa-like"/>
    <property type="match status" value="1"/>
</dbReference>
<dbReference type="InterPro" id="IPR036513">
    <property type="entry name" value="STAS_dom_sf"/>
</dbReference>
<dbReference type="Pfam" id="PF01740">
    <property type="entry name" value="STAS"/>
    <property type="match status" value="1"/>
</dbReference>
<dbReference type="InterPro" id="IPR002645">
    <property type="entry name" value="STAS_dom"/>
</dbReference>
<evidence type="ECO:0000313" key="5">
    <source>
        <dbReference type="Proteomes" id="UP000198724"/>
    </source>
</evidence>
<evidence type="ECO:0000259" key="3">
    <source>
        <dbReference type="PROSITE" id="PS50801"/>
    </source>
</evidence>
<sequence length="114" mass="13021">MPMKITQEIRDNTVILTLDGELDASSSVILDEELSDPEIMKYTMVLVNCQNLNYISSAGLGVFISHLQRFEDAQIRLIFYNMQDKVRNVFEILGLDLLMTIVSDYEEARSIANE</sequence>
<dbReference type="GO" id="GO:0043856">
    <property type="term" value="F:anti-sigma factor antagonist activity"/>
    <property type="evidence" value="ECO:0007669"/>
    <property type="project" value="InterPro"/>
</dbReference>
<keyword evidence="5" id="KW-1185">Reference proteome</keyword>
<dbReference type="Gene3D" id="3.30.750.24">
    <property type="entry name" value="STAS domain"/>
    <property type="match status" value="1"/>
</dbReference>
<evidence type="ECO:0000313" key="4">
    <source>
        <dbReference type="EMBL" id="SFG89754.1"/>
    </source>
</evidence>
<gene>
    <name evidence="4" type="ORF">SAMN05421739_104232</name>
</gene>
<dbReference type="EMBL" id="FOOT01000004">
    <property type="protein sequence ID" value="SFG89754.1"/>
    <property type="molecule type" value="Genomic_DNA"/>
</dbReference>
<dbReference type="PANTHER" id="PTHR33495:SF2">
    <property type="entry name" value="ANTI-SIGMA FACTOR ANTAGONIST TM_1081-RELATED"/>
    <property type="match status" value="1"/>
</dbReference>
<dbReference type="AlphaFoldDB" id="A0A1I2VKB2"/>
<dbReference type="CDD" id="cd07043">
    <property type="entry name" value="STAS_anti-anti-sigma_factors"/>
    <property type="match status" value="1"/>
</dbReference>
<proteinExistence type="inferred from homology"/>
<dbReference type="PROSITE" id="PS50801">
    <property type="entry name" value="STAS"/>
    <property type="match status" value="1"/>
</dbReference>
<evidence type="ECO:0000256" key="2">
    <source>
        <dbReference type="RuleBase" id="RU003749"/>
    </source>
</evidence>
<protein>
    <recommendedName>
        <fullName evidence="2">Anti-sigma factor antagonist</fullName>
    </recommendedName>
</protein>
<feature type="domain" description="STAS" evidence="3">
    <location>
        <begin position="3"/>
        <end position="114"/>
    </location>
</feature>
<dbReference type="Proteomes" id="UP000198724">
    <property type="component" value="Unassembled WGS sequence"/>
</dbReference>
<name>A0A1I2VKB2_9BACT</name>
<dbReference type="NCBIfam" id="TIGR00377">
    <property type="entry name" value="ant_ant_sig"/>
    <property type="match status" value="1"/>
</dbReference>
<accession>A0A1I2VKB2</accession>
<dbReference type="PANTHER" id="PTHR33495">
    <property type="entry name" value="ANTI-SIGMA FACTOR ANTAGONIST TM_1081-RELATED-RELATED"/>
    <property type="match status" value="1"/>
</dbReference>
<reference evidence="5" key="1">
    <citation type="submission" date="2016-10" db="EMBL/GenBank/DDBJ databases">
        <authorList>
            <person name="Varghese N."/>
            <person name="Submissions S."/>
        </authorList>
    </citation>
    <scope>NUCLEOTIDE SEQUENCE [LARGE SCALE GENOMIC DNA]</scope>
    <source>
        <strain evidence="5">LP51</strain>
    </source>
</reference>